<reference evidence="1 2" key="1">
    <citation type="submission" date="2018-11" db="EMBL/GenBank/DDBJ databases">
        <authorList>
            <person name="Criscuolo A."/>
        </authorList>
    </citation>
    <scope>NUCLEOTIDE SEQUENCE [LARGE SCALE GENOMIC DNA]</scope>
    <source>
        <strain evidence="1">ATB-66</strain>
    </source>
</reference>
<organism evidence="1 2">
    <name type="scientific">Filibacter tadaridae</name>
    <dbReference type="NCBI Taxonomy" id="2483811"/>
    <lineage>
        <taxon>Bacteria</taxon>
        <taxon>Bacillati</taxon>
        <taxon>Bacillota</taxon>
        <taxon>Bacilli</taxon>
        <taxon>Bacillales</taxon>
        <taxon>Caryophanaceae</taxon>
        <taxon>Filibacter</taxon>
    </lineage>
</organism>
<accession>A0A3P5WLF4</accession>
<dbReference type="SUPFAM" id="SSF50814">
    <property type="entry name" value="Lipocalins"/>
    <property type="match status" value="1"/>
</dbReference>
<sequence length="144" mass="15962">MESRKNVTIRLHSTIRHPGQDEETHDLLAIGELIEKAGTAYLKFEEEQNGDKVRTTVKLSAENALIMRNGAVTMRLPFHPSEVKAGNFGSGPAAFNLVVKTHRLEYKEEVNGSEGRFSVNYALHADGSLLGEHELTITYAEGKQ</sequence>
<evidence type="ECO:0000313" key="2">
    <source>
        <dbReference type="Proteomes" id="UP000270468"/>
    </source>
</evidence>
<dbReference type="Pfam" id="PF09148">
    <property type="entry name" value="DUF1934"/>
    <property type="match status" value="1"/>
</dbReference>
<proteinExistence type="predicted"/>
<name>A0A3P5WLF4_9BACL</name>
<keyword evidence="2" id="KW-1185">Reference proteome</keyword>
<evidence type="ECO:0000313" key="1">
    <source>
        <dbReference type="EMBL" id="VDC19375.1"/>
    </source>
</evidence>
<dbReference type="OrthoDB" id="2352933at2"/>
<dbReference type="InterPro" id="IPR015231">
    <property type="entry name" value="DUF1934"/>
</dbReference>
<dbReference type="Gene3D" id="2.40.128.20">
    <property type="match status" value="1"/>
</dbReference>
<dbReference type="InterPro" id="IPR012674">
    <property type="entry name" value="Calycin"/>
</dbReference>
<dbReference type="EMBL" id="UXAV01000017">
    <property type="protein sequence ID" value="VDC19375.1"/>
    <property type="molecule type" value="Genomic_DNA"/>
</dbReference>
<dbReference type="Proteomes" id="UP000270468">
    <property type="component" value="Unassembled WGS sequence"/>
</dbReference>
<protein>
    <submittedName>
        <fullName evidence="1">Putative beta-barrel protein YwiB</fullName>
    </submittedName>
</protein>
<dbReference type="RefSeq" id="WP_160117542.1">
    <property type="nucleotide sequence ID" value="NZ_CBCRXF010000003.1"/>
</dbReference>
<gene>
    <name evidence="1" type="primary">ywiB</name>
    <name evidence="1" type="ORF">FILTAD_00312</name>
</gene>
<dbReference type="AlphaFoldDB" id="A0A3P5WLF4"/>